<dbReference type="Gene3D" id="3.40.50.10870">
    <property type="entry name" value="Glycosyl hydrolase family 3"/>
    <property type="match status" value="1"/>
</dbReference>
<gene>
    <name evidence="8" type="ORF">NEA10_14620</name>
</gene>
<evidence type="ECO:0000256" key="4">
    <source>
        <dbReference type="ARBA" id="ARBA00022801"/>
    </source>
</evidence>
<keyword evidence="9" id="KW-1185">Reference proteome</keyword>
<organism evidence="8 9">
    <name type="scientific">Phormidium yuhuli AB48</name>
    <dbReference type="NCBI Taxonomy" id="2940671"/>
    <lineage>
        <taxon>Bacteria</taxon>
        <taxon>Bacillati</taxon>
        <taxon>Cyanobacteriota</taxon>
        <taxon>Cyanophyceae</taxon>
        <taxon>Oscillatoriophycideae</taxon>
        <taxon>Oscillatoriales</taxon>
        <taxon>Oscillatoriaceae</taxon>
        <taxon>Phormidium</taxon>
        <taxon>Phormidium yuhuli</taxon>
    </lineage>
</organism>
<proteinExistence type="inferred from homology"/>
<evidence type="ECO:0000313" key="9">
    <source>
        <dbReference type="Proteomes" id="UP001056708"/>
    </source>
</evidence>
<protein>
    <recommendedName>
        <fullName evidence="3">beta-N-acetylhexosaminidase</fullName>
        <ecNumber evidence="3">3.2.1.52</ecNumber>
    </recommendedName>
</protein>
<accession>A0ABY5ALI6</accession>
<dbReference type="RefSeq" id="WP_252661739.1">
    <property type="nucleotide sequence ID" value="NZ_CP098611.1"/>
</dbReference>
<comment type="similarity">
    <text evidence="2">Belongs to the glycosyl hydrolase 3 family.</text>
</comment>
<dbReference type="EC" id="3.2.1.52" evidence="3"/>
<dbReference type="PANTHER" id="PTHR30480:SF13">
    <property type="entry name" value="BETA-HEXOSAMINIDASE"/>
    <property type="match status" value="1"/>
</dbReference>
<dbReference type="Pfam" id="PF00933">
    <property type="entry name" value="Glyco_hydro_3"/>
    <property type="match status" value="1"/>
</dbReference>
<evidence type="ECO:0000259" key="6">
    <source>
        <dbReference type="Pfam" id="PF00933"/>
    </source>
</evidence>
<evidence type="ECO:0000256" key="1">
    <source>
        <dbReference type="ARBA" id="ARBA00001231"/>
    </source>
</evidence>
<dbReference type="Proteomes" id="UP001056708">
    <property type="component" value="Chromosome"/>
</dbReference>
<dbReference type="InterPro" id="IPR041518">
    <property type="entry name" value="Bac_GH3_C"/>
</dbReference>
<evidence type="ECO:0000256" key="5">
    <source>
        <dbReference type="ARBA" id="ARBA00023295"/>
    </source>
</evidence>
<dbReference type="InterPro" id="IPR001764">
    <property type="entry name" value="Glyco_hydro_3_N"/>
</dbReference>
<dbReference type="InterPro" id="IPR050226">
    <property type="entry name" value="NagZ_Beta-hexosaminidase"/>
</dbReference>
<dbReference type="InterPro" id="IPR036962">
    <property type="entry name" value="Glyco_hydro_3_N_sf"/>
</dbReference>
<keyword evidence="4" id="KW-0378">Hydrolase</keyword>
<keyword evidence="5" id="KW-0326">Glycosidase</keyword>
<comment type="catalytic activity">
    <reaction evidence="1">
        <text>Hydrolysis of terminal non-reducing N-acetyl-D-hexosamine residues in N-acetyl-beta-D-hexosaminides.</text>
        <dbReference type="EC" id="3.2.1.52"/>
    </reaction>
</comment>
<dbReference type="SUPFAM" id="SSF51445">
    <property type="entry name" value="(Trans)glycosidases"/>
    <property type="match status" value="1"/>
</dbReference>
<evidence type="ECO:0000313" key="8">
    <source>
        <dbReference type="EMBL" id="USR90073.1"/>
    </source>
</evidence>
<sequence>MFNPSDLSLRRLVAQMFVVRASGHLFDSQIRYPAWEPTRERLRHWLEDWGIGGVLLIDGSVSELRLRTEQLQGWAEIPLLLCADIEEGVGQRFTGATWFPPPMALGEIARENLPEAEGLAREMGQGLAAEAVAAGLNWILAPVVDVNNNPENPVINVRSFSDNPEIVTALATAFIEGTQTQPVLTTAKHFPGHGDTSVDSHWQLPRLPHDAQRLDEVELLPFRGAIAAGVDAVMTAHVQVPLWDAQAPVTLSPEVLRQQLRGKLGFEGLVVTDALVMGAIANQYDAREAAVLAVEAGNDIVLMPDDLPGGIEAVCEAVQSGRIHRDRILESVQRIAKAKEKLKLSTASPWSDLAQVASRDAQALGDRILQQSGQARPGPVAAVKQGYNLVIVDDWLRSRYLDHHSPAIAIPKQQGYQPNLLDLHGDRQPSSAMLSQPTMVQVFIRGNPFGSSAALANLAEEWLNKLLRDGDLRAIAIYGSPYSLKRFLRQIPTSVPYAFSFGQMAAAQEIALHQLFPDLRLDWSSLTPLA</sequence>
<reference evidence="8" key="1">
    <citation type="submission" date="2022-06" db="EMBL/GenBank/DDBJ databases">
        <title>Genome sequence of Phormidium yuhuli AB48 isolated from an industrial photobioreactor environment.</title>
        <authorList>
            <person name="Qiu Y."/>
            <person name="Noonan A.J.C."/>
            <person name="Dofher K."/>
            <person name="Koch M."/>
            <person name="Kieft B."/>
            <person name="Lin X."/>
            <person name="Ziels R.M."/>
            <person name="Hallam S.J."/>
        </authorList>
    </citation>
    <scope>NUCLEOTIDE SEQUENCE</scope>
    <source>
        <strain evidence="8">AB48</strain>
    </source>
</reference>
<evidence type="ECO:0000256" key="2">
    <source>
        <dbReference type="ARBA" id="ARBA00005336"/>
    </source>
</evidence>
<feature type="domain" description="Glycoside hydrolase family 3 N-terminal" evidence="6">
    <location>
        <begin position="13"/>
        <end position="337"/>
    </location>
</feature>
<evidence type="ECO:0000256" key="3">
    <source>
        <dbReference type="ARBA" id="ARBA00012663"/>
    </source>
</evidence>
<dbReference type="PANTHER" id="PTHR30480">
    <property type="entry name" value="BETA-HEXOSAMINIDASE-RELATED"/>
    <property type="match status" value="1"/>
</dbReference>
<dbReference type="EMBL" id="CP098611">
    <property type="protein sequence ID" value="USR90073.1"/>
    <property type="molecule type" value="Genomic_DNA"/>
</dbReference>
<name>A0ABY5ALI6_9CYAN</name>
<dbReference type="Gene3D" id="3.20.20.300">
    <property type="entry name" value="Glycoside hydrolase, family 3, N-terminal domain"/>
    <property type="match status" value="1"/>
</dbReference>
<feature type="domain" description="Bacterial Glycosyl hydrolase family 3 C-terminal" evidence="7">
    <location>
        <begin position="382"/>
        <end position="516"/>
    </location>
</feature>
<dbReference type="InterPro" id="IPR017853">
    <property type="entry name" value="GH"/>
</dbReference>
<evidence type="ECO:0000259" key="7">
    <source>
        <dbReference type="Pfam" id="PF18034"/>
    </source>
</evidence>
<dbReference type="Pfam" id="PF18034">
    <property type="entry name" value="Bac_GH3_C"/>
    <property type="match status" value="1"/>
</dbReference>